<sequence>MAKFEIYTDKKEAFRFRLKANNGQVILASEGYSSKASCKKGIESVRLNAAIDGRFERLTSKGRNPYFNLKAYNGQVIGTSELYNSVSAMENGIASVAKNAPEATIIDITIKK</sequence>
<protein>
    <submittedName>
        <fullName evidence="2">YegP family protein</fullName>
    </submittedName>
</protein>
<organism evidence="2 3">
    <name type="scientific">Snuella sedimenti</name>
    <dbReference type="NCBI Taxonomy" id="2798802"/>
    <lineage>
        <taxon>Bacteria</taxon>
        <taxon>Pseudomonadati</taxon>
        <taxon>Bacteroidota</taxon>
        <taxon>Flavobacteriia</taxon>
        <taxon>Flavobacteriales</taxon>
        <taxon>Flavobacteriaceae</taxon>
        <taxon>Snuella</taxon>
    </lineage>
</organism>
<dbReference type="PANTHER" id="PTHR40606:SF1">
    <property type="entry name" value="UPF0339 PROTEIN YEGP"/>
    <property type="match status" value="1"/>
</dbReference>
<dbReference type="EMBL" id="JAELVQ010000006">
    <property type="protein sequence ID" value="MBJ6367802.1"/>
    <property type="molecule type" value="Genomic_DNA"/>
</dbReference>
<reference evidence="2" key="1">
    <citation type="submission" date="2020-12" db="EMBL/GenBank/DDBJ databases">
        <title>Snuella sp. nov., isolated from sediment in Incheon.</title>
        <authorList>
            <person name="Kim W."/>
        </authorList>
    </citation>
    <scope>NUCLEOTIDE SEQUENCE</scope>
    <source>
        <strain evidence="2">CAU 1569</strain>
    </source>
</reference>
<dbReference type="InterPro" id="IPR051141">
    <property type="entry name" value="UPF0339_domain"/>
</dbReference>
<evidence type="ECO:0000259" key="1">
    <source>
        <dbReference type="Pfam" id="PF07411"/>
    </source>
</evidence>
<dbReference type="InterPro" id="IPR036913">
    <property type="entry name" value="YegP-like_sf"/>
</dbReference>
<dbReference type="Pfam" id="PF07411">
    <property type="entry name" value="DUF1508"/>
    <property type="match status" value="2"/>
</dbReference>
<proteinExistence type="predicted"/>
<evidence type="ECO:0000313" key="2">
    <source>
        <dbReference type="EMBL" id="MBJ6367802.1"/>
    </source>
</evidence>
<dbReference type="RefSeq" id="WP_199114571.1">
    <property type="nucleotide sequence ID" value="NZ_JAELVQ010000006.1"/>
</dbReference>
<name>A0A8J7IFG0_9FLAO</name>
<gene>
    <name evidence="2" type="ORF">JF259_06860</name>
</gene>
<dbReference type="AlphaFoldDB" id="A0A8J7IFG0"/>
<keyword evidence="3" id="KW-1185">Reference proteome</keyword>
<dbReference type="InterPro" id="IPR010879">
    <property type="entry name" value="DUF1508"/>
</dbReference>
<dbReference type="SUPFAM" id="SSF160113">
    <property type="entry name" value="YegP-like"/>
    <property type="match status" value="2"/>
</dbReference>
<dbReference type="PANTHER" id="PTHR40606">
    <property type="match status" value="1"/>
</dbReference>
<dbReference type="Gene3D" id="2.30.29.80">
    <property type="match status" value="1"/>
</dbReference>
<evidence type="ECO:0000313" key="3">
    <source>
        <dbReference type="Proteomes" id="UP000610931"/>
    </source>
</evidence>
<dbReference type="Proteomes" id="UP000610931">
    <property type="component" value="Unassembled WGS sequence"/>
</dbReference>
<comment type="caution">
    <text evidence="2">The sequence shown here is derived from an EMBL/GenBank/DDBJ whole genome shotgun (WGS) entry which is preliminary data.</text>
</comment>
<feature type="domain" description="DUF1508" evidence="1">
    <location>
        <begin position="9"/>
        <end position="55"/>
    </location>
</feature>
<feature type="domain" description="DUF1508" evidence="1">
    <location>
        <begin position="62"/>
        <end position="107"/>
    </location>
</feature>
<accession>A0A8J7IFG0</accession>